<evidence type="ECO:0000256" key="5">
    <source>
        <dbReference type="PROSITE-ProRule" id="PRU00284"/>
    </source>
</evidence>
<dbReference type="SMART" id="SM00304">
    <property type="entry name" value="HAMP"/>
    <property type="match status" value="1"/>
</dbReference>
<dbReference type="OrthoDB" id="3378718at2"/>
<proteinExistence type="inferred from homology"/>
<dbReference type="PANTHER" id="PTHR32089:SF112">
    <property type="entry name" value="LYSOZYME-LIKE PROTEIN-RELATED"/>
    <property type="match status" value="1"/>
</dbReference>
<reference evidence="10 11" key="1">
    <citation type="submission" date="2018-09" db="EMBL/GenBank/DDBJ databases">
        <authorList>
            <person name="Zhu H."/>
        </authorList>
    </citation>
    <scope>NUCLEOTIDE SEQUENCE [LARGE SCALE GENOMIC DNA]</scope>
    <source>
        <strain evidence="10 11">K2W22B-5</strain>
    </source>
</reference>
<evidence type="ECO:0000259" key="9">
    <source>
        <dbReference type="PROSITE" id="PS50885"/>
    </source>
</evidence>
<dbReference type="Pfam" id="PF00672">
    <property type="entry name" value="HAMP"/>
    <property type="match status" value="1"/>
</dbReference>
<keyword evidence="2" id="KW-0472">Membrane</keyword>
<evidence type="ECO:0000259" key="7">
    <source>
        <dbReference type="PROSITE" id="PS50111"/>
    </source>
</evidence>
<evidence type="ECO:0000256" key="3">
    <source>
        <dbReference type="ARBA" id="ARBA00023224"/>
    </source>
</evidence>
<comment type="caution">
    <text evidence="10">The sequence shown here is derived from an EMBL/GenBank/DDBJ whole genome shotgun (WGS) entry which is preliminary data.</text>
</comment>
<dbReference type="SMART" id="SM00283">
    <property type="entry name" value="MA"/>
    <property type="match status" value="1"/>
</dbReference>
<dbReference type="GO" id="GO:0007165">
    <property type="term" value="P:signal transduction"/>
    <property type="evidence" value="ECO:0007669"/>
    <property type="project" value="UniProtKB-KW"/>
</dbReference>
<comment type="similarity">
    <text evidence="4">Belongs to the methyl-accepting chemotaxis (MCP) protein family.</text>
</comment>
<dbReference type="PANTHER" id="PTHR32089">
    <property type="entry name" value="METHYL-ACCEPTING CHEMOTAXIS PROTEIN MCPB"/>
    <property type="match status" value="1"/>
</dbReference>
<feature type="domain" description="HAMP" evidence="9">
    <location>
        <begin position="212"/>
        <end position="265"/>
    </location>
</feature>
<dbReference type="SUPFAM" id="SSF58104">
    <property type="entry name" value="Methyl-accepting chemotaxis protein (MCP) signaling domain"/>
    <property type="match status" value="1"/>
</dbReference>
<gene>
    <name evidence="10" type="ORF">D3877_12255</name>
</gene>
<evidence type="ECO:0000256" key="1">
    <source>
        <dbReference type="ARBA" id="ARBA00004429"/>
    </source>
</evidence>
<dbReference type="PROSITE" id="PS50192">
    <property type="entry name" value="T_SNARE"/>
    <property type="match status" value="1"/>
</dbReference>
<evidence type="ECO:0000313" key="10">
    <source>
        <dbReference type="EMBL" id="RJF80998.1"/>
    </source>
</evidence>
<feature type="domain" description="Methyl-accepting transducer" evidence="7">
    <location>
        <begin position="306"/>
        <end position="535"/>
    </location>
</feature>
<feature type="coiled-coil region" evidence="6">
    <location>
        <begin position="263"/>
        <end position="291"/>
    </location>
</feature>
<evidence type="ECO:0000259" key="8">
    <source>
        <dbReference type="PROSITE" id="PS50192"/>
    </source>
</evidence>
<comment type="subcellular location">
    <subcellularLocation>
        <location evidence="1">Cell inner membrane</location>
        <topology evidence="1">Multi-pass membrane protein</topology>
    </subcellularLocation>
</comment>
<dbReference type="InterPro" id="IPR004089">
    <property type="entry name" value="MCPsignal_dom"/>
</dbReference>
<accession>A0A418VV12</accession>
<organism evidence="10 11">
    <name type="scientific">Azospirillum cavernae</name>
    <dbReference type="NCBI Taxonomy" id="2320860"/>
    <lineage>
        <taxon>Bacteria</taxon>
        <taxon>Pseudomonadati</taxon>
        <taxon>Pseudomonadota</taxon>
        <taxon>Alphaproteobacteria</taxon>
        <taxon>Rhodospirillales</taxon>
        <taxon>Azospirillaceae</taxon>
        <taxon>Azospirillum</taxon>
    </lineage>
</organism>
<evidence type="ECO:0000256" key="2">
    <source>
        <dbReference type="ARBA" id="ARBA00022519"/>
    </source>
</evidence>
<feature type="domain" description="T-SNARE coiled-coil homology" evidence="8">
    <location>
        <begin position="458"/>
        <end position="520"/>
    </location>
</feature>
<dbReference type="Gene3D" id="1.10.287.950">
    <property type="entry name" value="Methyl-accepting chemotaxis protein"/>
    <property type="match status" value="1"/>
</dbReference>
<evidence type="ECO:0000256" key="6">
    <source>
        <dbReference type="SAM" id="Coils"/>
    </source>
</evidence>
<keyword evidence="11" id="KW-1185">Reference proteome</keyword>
<dbReference type="InterPro" id="IPR003660">
    <property type="entry name" value="HAMP_dom"/>
</dbReference>
<name>A0A418VV12_9PROT</name>
<dbReference type="Pfam" id="PF00015">
    <property type="entry name" value="MCPsignal"/>
    <property type="match status" value="1"/>
</dbReference>
<dbReference type="InterPro" id="IPR000727">
    <property type="entry name" value="T_SNARE_dom"/>
</dbReference>
<evidence type="ECO:0000256" key="4">
    <source>
        <dbReference type="ARBA" id="ARBA00029447"/>
    </source>
</evidence>
<dbReference type="RefSeq" id="WP_119831088.1">
    <property type="nucleotide sequence ID" value="NZ_QYUL01000002.1"/>
</dbReference>
<dbReference type="EMBL" id="QYUL01000002">
    <property type="protein sequence ID" value="RJF80998.1"/>
    <property type="molecule type" value="Genomic_DNA"/>
</dbReference>
<dbReference type="PROSITE" id="PS50111">
    <property type="entry name" value="CHEMOTAXIS_TRANSDUC_2"/>
    <property type="match status" value="1"/>
</dbReference>
<keyword evidence="2" id="KW-0997">Cell inner membrane</keyword>
<keyword evidence="2" id="KW-1003">Cell membrane</keyword>
<protein>
    <submittedName>
        <fullName evidence="10">Methyl-accepting chemotaxis protein</fullName>
    </submittedName>
</protein>
<dbReference type="GO" id="GO:0005886">
    <property type="term" value="C:plasma membrane"/>
    <property type="evidence" value="ECO:0007669"/>
    <property type="project" value="UniProtKB-SubCell"/>
</dbReference>
<dbReference type="CDD" id="cd06225">
    <property type="entry name" value="HAMP"/>
    <property type="match status" value="1"/>
</dbReference>
<dbReference type="PROSITE" id="PS50885">
    <property type="entry name" value="HAMP"/>
    <property type="match status" value="1"/>
</dbReference>
<sequence length="562" mass="59035">MRWLENISISAKILLSLGLLAVFSVGVAVKGVDALSSLNGRTQSIVGNDAQGLFLAMEMSEAMGRAHRILLTYYASEDSAEIKRLEGEAESAIATLSGRLTANRAFFAERNAADYAVIETELGTYLDIVGRVRDALMTYQSRDAYRLLQDASAAYGRADAALQTVVTERRATLTREAAASQTDYDSVLETILLLSVAGLVLAVAAALLLVRFQITGPLSRLSTAMQALEAGTLDVTIDGAARRDEIGRMARSVGKLREHAVMVRRLEEDKAEEARRAEDEKRRSLNELADRFGVDVGDVVDLVAHEVDRMNGAAQRLALATDQASARSQAAGRSAEEAGRNVQAVAVAADELSASIREIGHRVTQSSGIAGRAAGMARQTNARVSDLREAAGRVGSVVDMIQTIARQTNLLALNATIEASRAGDAGKGFAVVASEVKNLASQTARATEEISAQIAGIQSETGKAADSIQTVADIIEEVNAIAAAIAAAVEEQAAATAEIARNVQRAADGTEDVSSNIEQVAEGADQVGAATAEVGQATGALSAQTDGLQTRVAAFLSDLRVG</sequence>
<keyword evidence="3 5" id="KW-0807">Transducer</keyword>
<keyword evidence="6" id="KW-0175">Coiled coil</keyword>
<dbReference type="Proteomes" id="UP000283458">
    <property type="component" value="Unassembled WGS sequence"/>
</dbReference>
<dbReference type="AlphaFoldDB" id="A0A418VV12"/>
<dbReference type="Gene3D" id="6.10.340.10">
    <property type="match status" value="1"/>
</dbReference>
<evidence type="ECO:0000313" key="11">
    <source>
        <dbReference type="Proteomes" id="UP000283458"/>
    </source>
</evidence>